<evidence type="ECO:0000313" key="8">
    <source>
        <dbReference type="Proteomes" id="UP000031656"/>
    </source>
</evidence>
<sequence length="475" mass="50832">MTEILPASPVVEPSSAGKQRELWGHPIGLWVLTLTEGWVGFSLYGMQAILALYLTDHLLQPAHSGAVVGLGPLEAFVSALYAPVGPRAMGAAITGLFLALIYATPLLGGFLADRVLGQTRTILLGAILMTAGHFLMSFDWSFVLALGFLLAGLGMAGGLRAQVGALYELGDRRRSDAYQIYMMGLQIAVIVSPVLCASLAQIEWHWGFLAAGLGMLIGLVVYLVGRRWLPAPAVAVLRSEAPAAATKPARPALTSQEKKTTLLLLALVPVLAVGAVPNSEIFDGYLLWGREHFQLHLLGYEMPVSDLISLDGFISTLCAVLVLWFWKAYARRRPDLSEISKVALGTYIAAFGPLMLALGSWISPGPHEVSLFWGLAFHIINDIGFSMNYAIGMALFSRAAPVSLNTILVACFSLHLFLSNLLIGKLATLLGRISDVSFWLLHSGAALVAAAILGFCAVHFRDLLAPGKETAPPVP</sequence>
<dbReference type="InterPro" id="IPR000109">
    <property type="entry name" value="POT_fam"/>
</dbReference>
<feature type="transmembrane region" description="Helical" evidence="6">
    <location>
        <begin position="308"/>
        <end position="330"/>
    </location>
</feature>
<evidence type="ECO:0000256" key="5">
    <source>
        <dbReference type="ARBA" id="ARBA00023136"/>
    </source>
</evidence>
<feature type="transmembrane region" description="Helical" evidence="6">
    <location>
        <begin position="342"/>
        <end position="363"/>
    </location>
</feature>
<comment type="subcellular location">
    <subcellularLocation>
        <location evidence="1">Membrane</location>
        <topology evidence="1">Multi-pass membrane protein</topology>
    </subcellularLocation>
</comment>
<evidence type="ECO:0000256" key="4">
    <source>
        <dbReference type="ARBA" id="ARBA00022989"/>
    </source>
</evidence>
<accession>A0A067Z146</accession>
<dbReference type="InterPro" id="IPR018456">
    <property type="entry name" value="PTR2_symporter_CS"/>
</dbReference>
<evidence type="ECO:0000313" key="7">
    <source>
        <dbReference type="EMBL" id="AHK69948.1"/>
    </source>
</evidence>
<keyword evidence="5 6" id="KW-0472">Membrane</keyword>
<feature type="transmembrane region" description="Helical" evidence="6">
    <location>
        <begin position="90"/>
        <end position="112"/>
    </location>
</feature>
<reference evidence="7 8" key="1">
    <citation type="journal article" date="2015" name="Appl. Microbiol. Biotechnol.">
        <title>The consequence of an additional NADH dehydrogenase paralog on the growth of Gluconobacter oxydans DSM3504.</title>
        <authorList>
            <person name="Kostner D."/>
            <person name="Luchterhand B."/>
            <person name="Junker A."/>
            <person name="Volland S."/>
            <person name="Daniel R."/>
            <person name="Buchs J."/>
            <person name="Liebl W."/>
            <person name="Ehrenreich A."/>
        </authorList>
    </citation>
    <scope>NUCLEOTIDE SEQUENCE [LARGE SCALE GENOMIC DNA]</scope>
    <source>
        <strain evidence="7">DSM 3504</strain>
    </source>
</reference>
<dbReference type="SUPFAM" id="SSF103473">
    <property type="entry name" value="MFS general substrate transporter"/>
    <property type="match status" value="1"/>
</dbReference>
<dbReference type="GO" id="GO:0006857">
    <property type="term" value="P:oligopeptide transport"/>
    <property type="evidence" value="ECO:0007669"/>
    <property type="project" value="InterPro"/>
</dbReference>
<comment type="similarity">
    <text evidence="2">Belongs to the major facilitator superfamily. Proton-dependent oligopeptide transporter (POT/PTR) (TC 2.A.17) family.</text>
</comment>
<organism evidence="7 8">
    <name type="scientific">Gluconobacter oxydans DSM 3504</name>
    <dbReference type="NCBI Taxonomy" id="1288313"/>
    <lineage>
        <taxon>Bacteria</taxon>
        <taxon>Pseudomonadati</taxon>
        <taxon>Pseudomonadota</taxon>
        <taxon>Alphaproteobacteria</taxon>
        <taxon>Acetobacterales</taxon>
        <taxon>Acetobacteraceae</taxon>
        <taxon>Gluconobacter</taxon>
    </lineage>
</organism>
<dbReference type="InterPro" id="IPR036259">
    <property type="entry name" value="MFS_trans_sf"/>
</dbReference>
<dbReference type="HOGENOM" id="CLU_004790_0_1_5"/>
<feature type="transmembrane region" description="Helical" evidence="6">
    <location>
        <begin position="369"/>
        <end position="390"/>
    </location>
</feature>
<name>A0A067Z146_GLUOY</name>
<proteinExistence type="inferred from homology"/>
<feature type="transmembrane region" description="Helical" evidence="6">
    <location>
        <begin position="206"/>
        <end position="224"/>
    </location>
</feature>
<dbReference type="GO" id="GO:0022857">
    <property type="term" value="F:transmembrane transporter activity"/>
    <property type="evidence" value="ECO:0007669"/>
    <property type="project" value="InterPro"/>
</dbReference>
<dbReference type="Gene3D" id="1.20.1250.20">
    <property type="entry name" value="MFS general substrate transporter like domains"/>
    <property type="match status" value="2"/>
</dbReference>
<dbReference type="PROSITE" id="PS01022">
    <property type="entry name" value="PTR2_1"/>
    <property type="match status" value="1"/>
</dbReference>
<evidence type="ECO:0000256" key="6">
    <source>
        <dbReference type="SAM" id="Phobius"/>
    </source>
</evidence>
<feature type="transmembrane region" description="Helical" evidence="6">
    <location>
        <begin position="436"/>
        <end position="458"/>
    </location>
</feature>
<dbReference type="GO" id="GO:0016020">
    <property type="term" value="C:membrane"/>
    <property type="evidence" value="ECO:0007669"/>
    <property type="project" value="UniProtKB-SubCell"/>
</dbReference>
<feature type="transmembrane region" description="Helical" evidence="6">
    <location>
        <begin position="180"/>
        <end position="200"/>
    </location>
</feature>
<dbReference type="Proteomes" id="UP000031656">
    <property type="component" value="Chromosome"/>
</dbReference>
<feature type="transmembrane region" description="Helical" evidence="6">
    <location>
        <begin position="27"/>
        <end position="54"/>
    </location>
</feature>
<dbReference type="EMBL" id="CP004373">
    <property type="protein sequence ID" value="AHK69948.1"/>
    <property type="molecule type" value="Genomic_DNA"/>
</dbReference>
<feature type="transmembrane region" description="Helical" evidence="6">
    <location>
        <begin position="262"/>
        <end position="288"/>
    </location>
</feature>
<dbReference type="Pfam" id="PF00854">
    <property type="entry name" value="PTR2"/>
    <property type="match status" value="1"/>
</dbReference>
<evidence type="ECO:0000256" key="1">
    <source>
        <dbReference type="ARBA" id="ARBA00004141"/>
    </source>
</evidence>
<feature type="transmembrane region" description="Helical" evidence="6">
    <location>
        <begin position="142"/>
        <end position="159"/>
    </location>
</feature>
<dbReference type="RefSeq" id="WP_041110389.1">
    <property type="nucleotide sequence ID" value="NZ_CP004373.1"/>
</dbReference>
<evidence type="ECO:0000256" key="3">
    <source>
        <dbReference type="ARBA" id="ARBA00022692"/>
    </source>
</evidence>
<dbReference type="KEGG" id="goy:GLS_c00110"/>
<keyword evidence="4 6" id="KW-1133">Transmembrane helix</keyword>
<evidence type="ECO:0000256" key="2">
    <source>
        <dbReference type="ARBA" id="ARBA00005982"/>
    </source>
</evidence>
<feature type="transmembrane region" description="Helical" evidence="6">
    <location>
        <begin position="402"/>
        <end position="424"/>
    </location>
</feature>
<keyword evidence="3 6" id="KW-0812">Transmembrane</keyword>
<dbReference type="AlphaFoldDB" id="A0A067Z146"/>
<feature type="transmembrane region" description="Helical" evidence="6">
    <location>
        <begin position="119"/>
        <end position="136"/>
    </location>
</feature>
<dbReference type="GeneID" id="56904263"/>
<protein>
    <submittedName>
        <fullName evidence="7">Di-/tripeptide transporter DtpT</fullName>
    </submittedName>
</protein>
<dbReference type="PANTHER" id="PTHR11654">
    <property type="entry name" value="OLIGOPEPTIDE TRANSPORTER-RELATED"/>
    <property type="match status" value="1"/>
</dbReference>
<gene>
    <name evidence="7" type="primary">dtpT</name>
    <name evidence="7" type="ORF">GLS_c00110</name>
</gene>